<feature type="domain" description="GH16" evidence="4">
    <location>
        <begin position="17"/>
        <end position="272"/>
    </location>
</feature>
<feature type="signal peptide" evidence="3">
    <location>
        <begin position="1"/>
        <end position="20"/>
    </location>
</feature>
<dbReference type="PROSITE" id="PS50231">
    <property type="entry name" value="RICIN_B_LECTIN"/>
    <property type="match status" value="1"/>
</dbReference>
<keyword evidence="6" id="KW-1185">Reference proteome</keyword>
<feature type="chain" id="PRO_5021956213" evidence="3">
    <location>
        <begin position="21"/>
        <end position="510"/>
    </location>
</feature>
<dbReference type="NCBIfam" id="TIGR04183">
    <property type="entry name" value="Por_Secre_tail"/>
    <property type="match status" value="1"/>
</dbReference>
<dbReference type="PROSITE" id="PS51762">
    <property type="entry name" value="GH16_2"/>
    <property type="match status" value="1"/>
</dbReference>
<comment type="caution">
    <text evidence="5">The sequence shown here is derived from an EMBL/GenBank/DDBJ whole genome shotgun (WGS) entry which is preliminary data.</text>
</comment>
<dbReference type="InterPro" id="IPR000772">
    <property type="entry name" value="Ricin_B_lectin"/>
</dbReference>
<dbReference type="SUPFAM" id="SSF50370">
    <property type="entry name" value="Ricin B-like lectins"/>
    <property type="match status" value="1"/>
</dbReference>
<dbReference type="SMART" id="SM00458">
    <property type="entry name" value="RICIN"/>
    <property type="match status" value="1"/>
</dbReference>
<evidence type="ECO:0000259" key="4">
    <source>
        <dbReference type="PROSITE" id="PS51762"/>
    </source>
</evidence>
<dbReference type="Pfam" id="PF18962">
    <property type="entry name" value="Por_Secre_tail"/>
    <property type="match status" value="1"/>
</dbReference>
<keyword evidence="2 3" id="KW-0732">Signal</keyword>
<dbReference type="AlphaFoldDB" id="A0A554VFV7"/>
<evidence type="ECO:0000313" key="5">
    <source>
        <dbReference type="EMBL" id="TSE06236.1"/>
    </source>
</evidence>
<sequence>MKNNLIASISLLLACFFGYAQPTAPSGKKWQKVDNLSDEFNGNFDNNKWQKVLWDYTNTPTKMIEENSGVSQGNLWIKATLGPEPLWFQSSRIYSKAQIKFPMYTESRMITAHLSAYNTFWLNNGDINNRDEIDIVENNSRPSCGCQPNFPWQMNSQYFQVINGNTERNKGNFDNRNLSPNNPKKGVRWNEEYHIVGMWWKDANNVQFYLDGEPAGSVKTNRPLTRNLNLIWDLWTDDENFLGGVAVKSHLNDNTINTMKVDWVHTYKLVNDNDGGNTDNSYVIKSVKSNKWISPINGTSNNGAKVVNHQNGTGNAREWTFVDKGDGYSEIKNIRSGRCLAVAGGNPANGTKIIQWDCKGYQDQQWKRVDRGNGLFAFQNRKTGKCIDLPAGNIAHNVQFQQWDCGASNQNQRFWILSPGKLSSHDIGFESNESASLGSFTFPNPTKGTLTIPKLPKGIHSLKVIDMYGKVLLEHKVKSGGDDVILNVDSLNPGMYTLLIDDESIKFLKE</sequence>
<comment type="similarity">
    <text evidence="1">Belongs to the glycosyl hydrolase 16 family.</text>
</comment>
<dbReference type="Gene3D" id="2.80.10.50">
    <property type="match status" value="1"/>
</dbReference>
<accession>A0A554VFV7</accession>
<evidence type="ECO:0000256" key="1">
    <source>
        <dbReference type="ARBA" id="ARBA00006865"/>
    </source>
</evidence>
<evidence type="ECO:0000256" key="3">
    <source>
        <dbReference type="SAM" id="SignalP"/>
    </source>
</evidence>
<dbReference type="EMBL" id="VLNR01000048">
    <property type="protein sequence ID" value="TSE06236.1"/>
    <property type="molecule type" value="Genomic_DNA"/>
</dbReference>
<dbReference type="GO" id="GO:0004553">
    <property type="term" value="F:hydrolase activity, hydrolyzing O-glycosyl compounds"/>
    <property type="evidence" value="ECO:0007669"/>
    <property type="project" value="InterPro"/>
</dbReference>
<evidence type="ECO:0000313" key="6">
    <source>
        <dbReference type="Proteomes" id="UP000318833"/>
    </source>
</evidence>
<dbReference type="OrthoDB" id="624837at2"/>
<reference evidence="5 6" key="1">
    <citation type="submission" date="2019-07" db="EMBL/GenBank/DDBJ databases">
        <title>The draft genome sequence of Aquimarina algiphila M91.</title>
        <authorList>
            <person name="Meng X."/>
        </authorList>
    </citation>
    <scope>NUCLEOTIDE SEQUENCE [LARGE SCALE GENOMIC DNA]</scope>
    <source>
        <strain evidence="5 6">M91</strain>
    </source>
</reference>
<dbReference type="InterPro" id="IPR026444">
    <property type="entry name" value="Secre_tail"/>
</dbReference>
<dbReference type="InterPro" id="IPR035992">
    <property type="entry name" value="Ricin_B-like_lectins"/>
</dbReference>
<protein>
    <submittedName>
        <fullName evidence="5">T9SS type A sorting domain-containing protein</fullName>
    </submittedName>
</protein>
<dbReference type="RefSeq" id="WP_143917697.1">
    <property type="nucleotide sequence ID" value="NZ_CANMIK010000030.1"/>
</dbReference>
<dbReference type="SUPFAM" id="SSF49899">
    <property type="entry name" value="Concanavalin A-like lectins/glucanases"/>
    <property type="match status" value="1"/>
</dbReference>
<dbReference type="InterPro" id="IPR013320">
    <property type="entry name" value="ConA-like_dom_sf"/>
</dbReference>
<name>A0A554VFV7_9FLAO</name>
<dbReference type="Gene3D" id="2.60.120.200">
    <property type="match status" value="1"/>
</dbReference>
<dbReference type="PROSITE" id="PS51257">
    <property type="entry name" value="PROKAR_LIPOPROTEIN"/>
    <property type="match status" value="1"/>
</dbReference>
<evidence type="ECO:0000256" key="2">
    <source>
        <dbReference type="ARBA" id="ARBA00022729"/>
    </source>
</evidence>
<dbReference type="Proteomes" id="UP000318833">
    <property type="component" value="Unassembled WGS sequence"/>
</dbReference>
<dbReference type="Pfam" id="PF14200">
    <property type="entry name" value="RicinB_lectin_2"/>
    <property type="match status" value="1"/>
</dbReference>
<proteinExistence type="inferred from homology"/>
<dbReference type="InterPro" id="IPR000757">
    <property type="entry name" value="Beta-glucanase-like"/>
</dbReference>
<organism evidence="5 6">
    <name type="scientific">Aquimarina algiphila</name>
    <dbReference type="NCBI Taxonomy" id="2047982"/>
    <lineage>
        <taxon>Bacteria</taxon>
        <taxon>Pseudomonadati</taxon>
        <taxon>Bacteroidota</taxon>
        <taxon>Flavobacteriia</taxon>
        <taxon>Flavobacteriales</taxon>
        <taxon>Flavobacteriaceae</taxon>
        <taxon>Aquimarina</taxon>
    </lineage>
</organism>
<gene>
    <name evidence="5" type="ORF">FOF46_20275</name>
</gene>
<dbReference type="GO" id="GO:0005975">
    <property type="term" value="P:carbohydrate metabolic process"/>
    <property type="evidence" value="ECO:0007669"/>
    <property type="project" value="InterPro"/>
</dbReference>